<dbReference type="Proteomes" id="UP000267821">
    <property type="component" value="Unassembled WGS sequence"/>
</dbReference>
<name>A0A3N4LXQ8_9PEZI</name>
<proteinExistence type="predicted"/>
<keyword evidence="2" id="KW-0812">Transmembrane</keyword>
<evidence type="ECO:0000313" key="3">
    <source>
        <dbReference type="EMBL" id="RPB27673.1"/>
    </source>
</evidence>
<keyword evidence="2" id="KW-0472">Membrane</keyword>
<protein>
    <submittedName>
        <fullName evidence="3">Uncharacterized protein</fullName>
    </submittedName>
</protein>
<feature type="non-terminal residue" evidence="3">
    <location>
        <position position="70"/>
    </location>
</feature>
<dbReference type="AlphaFoldDB" id="A0A3N4LXQ8"/>
<dbReference type="OrthoDB" id="3784821at2759"/>
<dbReference type="EMBL" id="ML121531">
    <property type="protein sequence ID" value="RPB27673.1"/>
    <property type="molecule type" value="Genomic_DNA"/>
</dbReference>
<feature type="region of interest" description="Disordered" evidence="1">
    <location>
        <begin position="1"/>
        <end position="32"/>
    </location>
</feature>
<evidence type="ECO:0000256" key="2">
    <source>
        <dbReference type="SAM" id="Phobius"/>
    </source>
</evidence>
<dbReference type="STRING" id="1051890.A0A3N4LXQ8"/>
<accession>A0A3N4LXQ8</accession>
<organism evidence="3 4">
    <name type="scientific">Terfezia boudieri ATCC MYA-4762</name>
    <dbReference type="NCBI Taxonomy" id="1051890"/>
    <lineage>
        <taxon>Eukaryota</taxon>
        <taxon>Fungi</taxon>
        <taxon>Dikarya</taxon>
        <taxon>Ascomycota</taxon>
        <taxon>Pezizomycotina</taxon>
        <taxon>Pezizomycetes</taxon>
        <taxon>Pezizales</taxon>
        <taxon>Pezizaceae</taxon>
        <taxon>Terfezia</taxon>
    </lineage>
</organism>
<dbReference type="InParanoid" id="A0A3N4LXQ8"/>
<feature type="transmembrane region" description="Helical" evidence="2">
    <location>
        <begin position="40"/>
        <end position="58"/>
    </location>
</feature>
<sequence length="70" mass="8016">MPQNGPSPGDRLPGQNLPRVPRPLTSRDLPPKYKAAERRVRTVIIAMPIALVTSWVLWKRCMYQTTFLDL</sequence>
<gene>
    <name evidence="3" type="ORF">L211DRAFT_834530</name>
</gene>
<keyword evidence="4" id="KW-1185">Reference proteome</keyword>
<keyword evidence="2" id="KW-1133">Transmembrane helix</keyword>
<reference evidence="3 4" key="1">
    <citation type="journal article" date="2018" name="Nat. Ecol. Evol.">
        <title>Pezizomycetes genomes reveal the molecular basis of ectomycorrhizal truffle lifestyle.</title>
        <authorList>
            <person name="Murat C."/>
            <person name="Payen T."/>
            <person name="Noel B."/>
            <person name="Kuo A."/>
            <person name="Morin E."/>
            <person name="Chen J."/>
            <person name="Kohler A."/>
            <person name="Krizsan K."/>
            <person name="Balestrini R."/>
            <person name="Da Silva C."/>
            <person name="Montanini B."/>
            <person name="Hainaut M."/>
            <person name="Levati E."/>
            <person name="Barry K.W."/>
            <person name="Belfiori B."/>
            <person name="Cichocki N."/>
            <person name="Clum A."/>
            <person name="Dockter R.B."/>
            <person name="Fauchery L."/>
            <person name="Guy J."/>
            <person name="Iotti M."/>
            <person name="Le Tacon F."/>
            <person name="Lindquist E.A."/>
            <person name="Lipzen A."/>
            <person name="Malagnac F."/>
            <person name="Mello A."/>
            <person name="Molinier V."/>
            <person name="Miyauchi S."/>
            <person name="Poulain J."/>
            <person name="Riccioni C."/>
            <person name="Rubini A."/>
            <person name="Sitrit Y."/>
            <person name="Splivallo R."/>
            <person name="Traeger S."/>
            <person name="Wang M."/>
            <person name="Zifcakova L."/>
            <person name="Wipf D."/>
            <person name="Zambonelli A."/>
            <person name="Paolocci F."/>
            <person name="Nowrousian M."/>
            <person name="Ottonello S."/>
            <person name="Baldrian P."/>
            <person name="Spatafora J.W."/>
            <person name="Henrissat B."/>
            <person name="Nagy L.G."/>
            <person name="Aury J.M."/>
            <person name="Wincker P."/>
            <person name="Grigoriev I.V."/>
            <person name="Bonfante P."/>
            <person name="Martin F.M."/>
        </authorList>
    </citation>
    <scope>NUCLEOTIDE SEQUENCE [LARGE SCALE GENOMIC DNA]</scope>
    <source>
        <strain evidence="3 4">ATCC MYA-4762</strain>
    </source>
</reference>
<evidence type="ECO:0000256" key="1">
    <source>
        <dbReference type="SAM" id="MobiDB-lite"/>
    </source>
</evidence>
<evidence type="ECO:0000313" key="4">
    <source>
        <dbReference type="Proteomes" id="UP000267821"/>
    </source>
</evidence>